<reference evidence="1 2" key="1">
    <citation type="journal article" date="2018" name="PLoS Genet.">
        <title>Population sequencing reveals clonal diversity and ancestral inbreeding in the grapevine cultivar Chardonnay.</title>
        <authorList>
            <person name="Roach M.J."/>
            <person name="Johnson D.L."/>
            <person name="Bohlmann J."/>
            <person name="van Vuuren H.J."/>
            <person name="Jones S.J."/>
            <person name="Pretorius I.S."/>
            <person name="Schmidt S.A."/>
            <person name="Borneman A.R."/>
        </authorList>
    </citation>
    <scope>NUCLEOTIDE SEQUENCE [LARGE SCALE GENOMIC DNA]</scope>
    <source>
        <strain evidence="2">cv. Chardonnay</strain>
        <tissue evidence="1">Leaf</tissue>
    </source>
</reference>
<evidence type="ECO:0000313" key="2">
    <source>
        <dbReference type="Proteomes" id="UP000288805"/>
    </source>
</evidence>
<gene>
    <name evidence="1" type="ORF">CK203_081093</name>
</gene>
<name>A0A438DCJ9_VITVI</name>
<dbReference type="Proteomes" id="UP000288805">
    <property type="component" value="Unassembled WGS sequence"/>
</dbReference>
<proteinExistence type="predicted"/>
<dbReference type="EMBL" id="QGNW01001688">
    <property type="protein sequence ID" value="RVW33195.1"/>
    <property type="molecule type" value="Genomic_DNA"/>
</dbReference>
<protein>
    <submittedName>
        <fullName evidence="1">Uncharacterized protein</fullName>
    </submittedName>
</protein>
<dbReference type="AlphaFoldDB" id="A0A438DCJ9"/>
<comment type="caution">
    <text evidence="1">The sequence shown here is derived from an EMBL/GenBank/DDBJ whole genome shotgun (WGS) entry which is preliminary data.</text>
</comment>
<sequence length="195" mass="21261">MSAISNFPAAHRHRAAPVGVSEAGKFGFRSAVASVPFQVIFLKTMRFGLAFPDDIFWRSQSALSHSRKAAKYPSVQMALVDERVAHGRNLAKTFQNFEYFSLQVFIFPAIVYDPLMISISFSLQAYDLVQGPLEPVSVVSNIEISSIAFCGALKLNFDHCSLGNLGQLGIGGSVRKHDGRLLTALSKPIGFGISH</sequence>
<accession>A0A438DCJ9</accession>
<organism evidence="1 2">
    <name type="scientific">Vitis vinifera</name>
    <name type="common">Grape</name>
    <dbReference type="NCBI Taxonomy" id="29760"/>
    <lineage>
        <taxon>Eukaryota</taxon>
        <taxon>Viridiplantae</taxon>
        <taxon>Streptophyta</taxon>
        <taxon>Embryophyta</taxon>
        <taxon>Tracheophyta</taxon>
        <taxon>Spermatophyta</taxon>
        <taxon>Magnoliopsida</taxon>
        <taxon>eudicotyledons</taxon>
        <taxon>Gunneridae</taxon>
        <taxon>Pentapetalae</taxon>
        <taxon>rosids</taxon>
        <taxon>Vitales</taxon>
        <taxon>Vitaceae</taxon>
        <taxon>Viteae</taxon>
        <taxon>Vitis</taxon>
    </lineage>
</organism>
<evidence type="ECO:0000313" key="1">
    <source>
        <dbReference type="EMBL" id="RVW33195.1"/>
    </source>
</evidence>